<dbReference type="EMBL" id="WSRR01000046">
    <property type="protein sequence ID" value="MVX62011.1"/>
    <property type="molecule type" value="Genomic_DNA"/>
</dbReference>
<keyword evidence="3" id="KW-1185">Reference proteome</keyword>
<evidence type="ECO:0000313" key="2">
    <source>
        <dbReference type="EMBL" id="MVX62011.1"/>
    </source>
</evidence>
<feature type="compositionally biased region" description="Basic and acidic residues" evidence="1">
    <location>
        <begin position="125"/>
        <end position="134"/>
    </location>
</feature>
<feature type="compositionally biased region" description="Basic and acidic residues" evidence="1">
    <location>
        <begin position="105"/>
        <end position="114"/>
    </location>
</feature>
<reference evidence="2 3" key="1">
    <citation type="submission" date="2019-12" db="EMBL/GenBank/DDBJ databases">
        <title>Microbes associate with the intestines of laboratory mice.</title>
        <authorList>
            <person name="Navarre W."/>
            <person name="Wong E."/>
        </authorList>
    </citation>
    <scope>NUCLEOTIDE SEQUENCE [LARGE SCALE GENOMIC DNA]</scope>
    <source>
        <strain evidence="2 3">NM66_B29</strain>
    </source>
</reference>
<feature type="region of interest" description="Disordered" evidence="1">
    <location>
        <begin position="94"/>
        <end position="143"/>
    </location>
</feature>
<evidence type="ECO:0000313" key="3">
    <source>
        <dbReference type="Proteomes" id="UP000463388"/>
    </source>
</evidence>
<dbReference type="Proteomes" id="UP000463388">
    <property type="component" value="Unassembled WGS sequence"/>
</dbReference>
<sequence>MHLATLRRSFHRKPALSERNLAKSGEIAIAHRAKSRPKFRFSTKAKICPNFRFSTFFEERRIDGVFPQRSDLVFYWVSRQNRLIGTFKNVENRKLGQKMGSTTQERTENGRDARPLGASGRRHRREADRRRQGRDYGVPVGAG</sequence>
<comment type="caution">
    <text evidence="2">The sequence shown here is derived from an EMBL/GenBank/DDBJ whole genome shotgun (WGS) entry which is preliminary data.</text>
</comment>
<protein>
    <submittedName>
        <fullName evidence="2">Uncharacterized protein</fullName>
    </submittedName>
</protein>
<accession>A0A6N8JQ30</accession>
<dbReference type="AlphaFoldDB" id="A0A6N8JQ30"/>
<organism evidence="2 3">
    <name type="scientific">Adlercreutzia mucosicola</name>
    <dbReference type="NCBI Taxonomy" id="580026"/>
    <lineage>
        <taxon>Bacteria</taxon>
        <taxon>Bacillati</taxon>
        <taxon>Actinomycetota</taxon>
        <taxon>Coriobacteriia</taxon>
        <taxon>Eggerthellales</taxon>
        <taxon>Eggerthellaceae</taxon>
        <taxon>Adlercreutzia</taxon>
    </lineage>
</organism>
<name>A0A6N8JQ30_9ACTN</name>
<evidence type="ECO:0000256" key="1">
    <source>
        <dbReference type="SAM" id="MobiDB-lite"/>
    </source>
</evidence>
<gene>
    <name evidence="2" type="ORF">GKZ27_11220</name>
</gene>
<dbReference type="RefSeq" id="WP_160347444.1">
    <property type="nucleotide sequence ID" value="NZ_JAOAKZ010000041.1"/>
</dbReference>
<proteinExistence type="predicted"/>